<name>F1ZAK6_9SPHN</name>
<comment type="caution">
    <text evidence="6">The sequence shown here is derived from an EMBL/GenBank/DDBJ whole genome shotgun (WGS) entry which is preliminary data.</text>
</comment>
<evidence type="ECO:0000313" key="6">
    <source>
        <dbReference type="EMBL" id="EGD58357.1"/>
    </source>
</evidence>
<dbReference type="GO" id="GO:0043709">
    <property type="term" value="P:cell adhesion involved in single-species biofilm formation"/>
    <property type="evidence" value="ECO:0007669"/>
    <property type="project" value="TreeGrafter"/>
</dbReference>
<accession>F1ZAK6</accession>
<dbReference type="InterPro" id="IPR043128">
    <property type="entry name" value="Rev_trsase/Diguanyl_cyclase"/>
</dbReference>
<dbReference type="HOGENOM" id="CLU_000445_11_5_5"/>
<dbReference type="Pfam" id="PF00990">
    <property type="entry name" value="GGDEF"/>
    <property type="match status" value="1"/>
</dbReference>
<dbReference type="OrthoDB" id="9812260at2"/>
<dbReference type="Proteomes" id="UP000004728">
    <property type="component" value="Unassembled WGS sequence"/>
</dbReference>
<dbReference type="InterPro" id="IPR000160">
    <property type="entry name" value="GGDEF_dom"/>
</dbReference>
<gene>
    <name evidence="6" type="ORF">Y88_0411</name>
</gene>
<evidence type="ECO:0000256" key="3">
    <source>
        <dbReference type="SAM" id="Coils"/>
    </source>
</evidence>
<evidence type="ECO:0000259" key="5">
    <source>
        <dbReference type="PROSITE" id="PS50887"/>
    </source>
</evidence>
<dbReference type="FunFam" id="3.30.70.270:FF:000001">
    <property type="entry name" value="Diguanylate cyclase domain protein"/>
    <property type="match status" value="1"/>
</dbReference>
<dbReference type="GO" id="GO:0005886">
    <property type="term" value="C:plasma membrane"/>
    <property type="evidence" value="ECO:0007669"/>
    <property type="project" value="TreeGrafter"/>
</dbReference>
<dbReference type="EMBL" id="AEWJ01000043">
    <property type="protein sequence ID" value="EGD58357.1"/>
    <property type="molecule type" value="Genomic_DNA"/>
</dbReference>
<dbReference type="Gene3D" id="3.30.70.270">
    <property type="match status" value="1"/>
</dbReference>
<organism evidence="6 7">
    <name type="scientific">Novosphingobium nitrogenifigens DSM 19370</name>
    <dbReference type="NCBI Taxonomy" id="983920"/>
    <lineage>
        <taxon>Bacteria</taxon>
        <taxon>Pseudomonadati</taxon>
        <taxon>Pseudomonadota</taxon>
        <taxon>Alphaproteobacteria</taxon>
        <taxon>Sphingomonadales</taxon>
        <taxon>Sphingomonadaceae</taxon>
        <taxon>Novosphingobium</taxon>
    </lineage>
</organism>
<comment type="catalytic activity">
    <reaction evidence="2">
        <text>2 GTP = 3',3'-c-di-GMP + 2 diphosphate</text>
        <dbReference type="Rhea" id="RHEA:24898"/>
        <dbReference type="ChEBI" id="CHEBI:33019"/>
        <dbReference type="ChEBI" id="CHEBI:37565"/>
        <dbReference type="ChEBI" id="CHEBI:58805"/>
        <dbReference type="EC" id="2.7.7.65"/>
    </reaction>
</comment>
<sequence>MTEYDRNEEPLPEAPRQSGWRRWLGLGNPEHPSTQAQPSRSSDNEGRYDLLPAKRRLLSQVSDFLIDHDLEILPFTLTVGYECVTGGNPRLTQRILERTEKGLPVTLAWLEEASATHSRDATAEAMAELVGKLELTLADVGKTMAGARDAAGSYSAALEGHVADLQEAKASDDLVARLTTLTRRMLDHTRSVEGELAASEARIDRLQQRLEEARRLANHDHLTGLPNRRAFDGMFEREMREARLAGEGLCVAFCDIDHFKRINDVHGHPAGDRVIRYVADVLGRISLAKCHVARHGGEEFAVLLRGVSVDEAWAKLDAARAELADKRLVNRVNDMPLGRVTFSGGIADVFACKSRSAALKAADDALYAAKNAGRNCIVIAGRTAPRPLREAA</sequence>
<keyword evidence="3" id="KW-0175">Coiled coil</keyword>
<keyword evidence="7" id="KW-1185">Reference proteome</keyword>
<reference evidence="6 7" key="1">
    <citation type="journal article" date="2012" name="J. Bacteriol.">
        <title>Draft Genome Sequence of Novosphingobium nitrogenifigens Y88T.</title>
        <authorList>
            <person name="Strabala T.J."/>
            <person name="Macdonald L."/>
            <person name="Liu V."/>
            <person name="Smit A.M."/>
        </authorList>
    </citation>
    <scope>NUCLEOTIDE SEQUENCE [LARGE SCALE GENOMIC DNA]</scope>
    <source>
        <strain evidence="6 7">DSM 19370</strain>
    </source>
</reference>
<evidence type="ECO:0000256" key="1">
    <source>
        <dbReference type="ARBA" id="ARBA00012528"/>
    </source>
</evidence>
<protein>
    <recommendedName>
        <fullName evidence="1">diguanylate cyclase</fullName>
        <ecNumber evidence="1">2.7.7.65</ecNumber>
    </recommendedName>
</protein>
<dbReference type="GO" id="GO:1902201">
    <property type="term" value="P:negative regulation of bacterial-type flagellum-dependent cell motility"/>
    <property type="evidence" value="ECO:0007669"/>
    <property type="project" value="TreeGrafter"/>
</dbReference>
<dbReference type="SUPFAM" id="SSF55073">
    <property type="entry name" value="Nucleotide cyclase"/>
    <property type="match status" value="1"/>
</dbReference>
<dbReference type="InterPro" id="IPR029787">
    <property type="entry name" value="Nucleotide_cyclase"/>
</dbReference>
<dbReference type="EC" id="2.7.7.65" evidence="1"/>
<feature type="compositionally biased region" description="Polar residues" evidence="4">
    <location>
        <begin position="31"/>
        <end position="41"/>
    </location>
</feature>
<evidence type="ECO:0000256" key="4">
    <source>
        <dbReference type="SAM" id="MobiDB-lite"/>
    </source>
</evidence>
<dbReference type="InParanoid" id="F1ZAK6"/>
<dbReference type="SMART" id="SM00267">
    <property type="entry name" value="GGDEF"/>
    <property type="match status" value="1"/>
</dbReference>
<dbReference type="eggNOG" id="COG3706">
    <property type="taxonomic scope" value="Bacteria"/>
</dbReference>
<dbReference type="PROSITE" id="PS50887">
    <property type="entry name" value="GGDEF"/>
    <property type="match status" value="1"/>
</dbReference>
<dbReference type="GO" id="GO:0052621">
    <property type="term" value="F:diguanylate cyclase activity"/>
    <property type="evidence" value="ECO:0007669"/>
    <property type="project" value="UniProtKB-EC"/>
</dbReference>
<dbReference type="PANTHER" id="PTHR45138:SF9">
    <property type="entry name" value="DIGUANYLATE CYCLASE DGCM-RELATED"/>
    <property type="match status" value="1"/>
</dbReference>
<dbReference type="InterPro" id="IPR050469">
    <property type="entry name" value="Diguanylate_Cyclase"/>
</dbReference>
<feature type="region of interest" description="Disordered" evidence="4">
    <location>
        <begin position="1"/>
        <end position="47"/>
    </location>
</feature>
<dbReference type="RefSeq" id="WP_008066936.1">
    <property type="nucleotide sequence ID" value="NZ_AQWK01000011.1"/>
</dbReference>
<feature type="domain" description="GGDEF" evidence="5">
    <location>
        <begin position="247"/>
        <end position="382"/>
    </location>
</feature>
<dbReference type="NCBIfam" id="TIGR00254">
    <property type="entry name" value="GGDEF"/>
    <property type="match status" value="1"/>
</dbReference>
<feature type="coiled-coil region" evidence="3">
    <location>
        <begin position="189"/>
        <end position="216"/>
    </location>
</feature>
<dbReference type="STRING" id="983920.Y88_0411"/>
<dbReference type="AlphaFoldDB" id="F1ZAK6"/>
<proteinExistence type="predicted"/>
<evidence type="ECO:0000256" key="2">
    <source>
        <dbReference type="ARBA" id="ARBA00034247"/>
    </source>
</evidence>
<dbReference type="CDD" id="cd01949">
    <property type="entry name" value="GGDEF"/>
    <property type="match status" value="1"/>
</dbReference>
<evidence type="ECO:0000313" key="7">
    <source>
        <dbReference type="Proteomes" id="UP000004728"/>
    </source>
</evidence>
<dbReference type="PANTHER" id="PTHR45138">
    <property type="entry name" value="REGULATORY COMPONENTS OF SENSORY TRANSDUCTION SYSTEM"/>
    <property type="match status" value="1"/>
</dbReference>
<dbReference type="FunCoup" id="F1ZAK6">
    <property type="interactions" value="114"/>
</dbReference>